<protein>
    <submittedName>
        <fullName evidence="1">Uncharacterized protein</fullName>
    </submittedName>
</protein>
<evidence type="ECO:0000313" key="1">
    <source>
        <dbReference type="EMBL" id="KGF29957.1"/>
    </source>
</evidence>
<evidence type="ECO:0000313" key="2">
    <source>
        <dbReference type="Proteomes" id="UP000029533"/>
    </source>
</evidence>
<dbReference type="EMBL" id="JRNJ01000022">
    <property type="protein sequence ID" value="KGF29957.1"/>
    <property type="molecule type" value="Genomic_DNA"/>
</dbReference>
<name>A0AAW3FH33_9BACT</name>
<gene>
    <name evidence="1" type="ORF">HMPREF2132_01925</name>
</gene>
<dbReference type="AlphaFoldDB" id="A0AAW3FH33"/>
<accession>A0AAW3FH33</accession>
<organism evidence="1 2">
    <name type="scientific">Prevotella histicola JCM 15637 = DNF00424</name>
    <dbReference type="NCBI Taxonomy" id="1236504"/>
    <lineage>
        <taxon>Bacteria</taxon>
        <taxon>Pseudomonadati</taxon>
        <taxon>Bacteroidota</taxon>
        <taxon>Bacteroidia</taxon>
        <taxon>Bacteroidales</taxon>
        <taxon>Prevotellaceae</taxon>
        <taxon>Prevotella</taxon>
    </lineage>
</organism>
<reference evidence="1 2" key="1">
    <citation type="submission" date="2014-07" db="EMBL/GenBank/DDBJ databases">
        <authorList>
            <person name="McCorrison J."/>
            <person name="Sanka R."/>
            <person name="Torralba M."/>
            <person name="Gillis M."/>
            <person name="Haft D.H."/>
            <person name="Methe B."/>
            <person name="Sutton G."/>
            <person name="Nelson K.E."/>
        </authorList>
    </citation>
    <scope>NUCLEOTIDE SEQUENCE [LARGE SCALE GENOMIC DNA]</scope>
    <source>
        <strain evidence="1 2">DNF00424</strain>
    </source>
</reference>
<dbReference type="RefSeq" id="WP_036868537.1">
    <property type="nucleotide sequence ID" value="NZ_JRNJ01000022.1"/>
</dbReference>
<proteinExistence type="predicted"/>
<comment type="caution">
    <text evidence="1">The sequence shown here is derived from an EMBL/GenBank/DDBJ whole genome shotgun (WGS) entry which is preliminary data.</text>
</comment>
<sequence length="339" mass="36953">MASNLVLKSGSPHIGSPITYKVTAASLTGIISFHRVVVKVKAALSTDTDWTITQVSTPVNEGEIVELDISSALQAVADRYQYDPIPPTAYPFVKYSLSAYDEYMQNGEVHQTEEISNEGGNALLGAKTDLERLFSDGNSTAQHFSRKPKSEYEIVSVGEAVVVPQSFPAPVSLGNVTTGPSSAVFPVTTAGMQTIGGRDFYALNSSSSDRFEFRFVNGLGCLESISLLSLRSVEVNITSETYIRSVQETFGNFFRGLITKQNDYETWKLSSGPVSPAMQAWFLHEFLMTSAAWIKVGTVFIPCHIVPEETVTGVNRADGSMREVHFSVQFDVNGSPEFS</sequence>
<dbReference type="Proteomes" id="UP000029533">
    <property type="component" value="Unassembled WGS sequence"/>
</dbReference>